<reference evidence="6" key="1">
    <citation type="submission" date="2016-04" db="EMBL/GenBank/DDBJ databases">
        <authorList>
            <person name="Nguyen H.D."/>
            <person name="Samba Siva P."/>
            <person name="Cullis J."/>
            <person name="Levesque C.A."/>
            <person name="Hambleton S."/>
        </authorList>
    </citation>
    <scope>NUCLEOTIDE SEQUENCE</scope>
    <source>
        <strain evidence="6">DAOMC 236426</strain>
    </source>
</reference>
<keyword evidence="2 5" id="KW-0812">Transmembrane</keyword>
<dbReference type="GO" id="GO:0016020">
    <property type="term" value="C:membrane"/>
    <property type="evidence" value="ECO:0007669"/>
    <property type="project" value="UniProtKB-SubCell"/>
</dbReference>
<evidence type="ECO:0000256" key="1">
    <source>
        <dbReference type="ARBA" id="ARBA00004141"/>
    </source>
</evidence>
<feature type="transmembrane region" description="Helical" evidence="5">
    <location>
        <begin position="107"/>
        <end position="129"/>
    </location>
</feature>
<evidence type="ECO:0000313" key="6">
    <source>
        <dbReference type="EMBL" id="KAE8255170.1"/>
    </source>
</evidence>
<dbReference type="InterPro" id="IPR050598">
    <property type="entry name" value="AminoAcid_Transporter"/>
</dbReference>
<organism evidence="6 7">
    <name type="scientific">Tilletia controversa</name>
    <name type="common">dwarf bunt fungus</name>
    <dbReference type="NCBI Taxonomy" id="13291"/>
    <lineage>
        <taxon>Eukaryota</taxon>
        <taxon>Fungi</taxon>
        <taxon>Dikarya</taxon>
        <taxon>Basidiomycota</taxon>
        <taxon>Ustilaginomycotina</taxon>
        <taxon>Exobasidiomycetes</taxon>
        <taxon>Tilletiales</taxon>
        <taxon>Tilletiaceae</taxon>
        <taxon>Tilletia</taxon>
    </lineage>
</organism>
<accession>A0A8X7N150</accession>
<feature type="transmembrane region" description="Helical" evidence="5">
    <location>
        <begin position="218"/>
        <end position="238"/>
    </location>
</feature>
<dbReference type="PIRSF" id="PIRSF006060">
    <property type="entry name" value="AA_transporter"/>
    <property type="match status" value="1"/>
</dbReference>
<proteinExistence type="predicted"/>
<evidence type="ECO:0000313" key="7">
    <source>
        <dbReference type="Proteomes" id="UP000077684"/>
    </source>
</evidence>
<feature type="transmembrane region" description="Helical" evidence="5">
    <location>
        <begin position="259"/>
        <end position="277"/>
    </location>
</feature>
<evidence type="ECO:0000256" key="4">
    <source>
        <dbReference type="ARBA" id="ARBA00023136"/>
    </source>
</evidence>
<feature type="transmembrane region" description="Helical" evidence="5">
    <location>
        <begin position="189"/>
        <end position="206"/>
    </location>
</feature>
<evidence type="ECO:0000256" key="5">
    <source>
        <dbReference type="SAM" id="Phobius"/>
    </source>
</evidence>
<evidence type="ECO:0000256" key="3">
    <source>
        <dbReference type="ARBA" id="ARBA00022989"/>
    </source>
</evidence>
<dbReference type="GO" id="GO:0015179">
    <property type="term" value="F:L-amino acid transmembrane transporter activity"/>
    <property type="evidence" value="ECO:0007669"/>
    <property type="project" value="TreeGrafter"/>
</dbReference>
<feature type="transmembrane region" description="Helical" evidence="5">
    <location>
        <begin position="149"/>
        <end position="177"/>
    </location>
</feature>
<dbReference type="Pfam" id="PF13520">
    <property type="entry name" value="AA_permease_2"/>
    <property type="match status" value="1"/>
</dbReference>
<gene>
    <name evidence="6" type="ORF">A4X06_0g551</name>
</gene>
<keyword evidence="4 5" id="KW-0472">Membrane</keyword>
<dbReference type="AlphaFoldDB" id="A0A8X7N150"/>
<keyword evidence="3 5" id="KW-1133">Transmembrane helix</keyword>
<evidence type="ECO:0008006" key="8">
    <source>
        <dbReference type="Google" id="ProtNLM"/>
    </source>
</evidence>
<comment type="caution">
    <text evidence="6">The sequence shown here is derived from an EMBL/GenBank/DDBJ whole genome shotgun (WGS) entry which is preliminary data.</text>
</comment>
<dbReference type="PANTHER" id="PTHR11785">
    <property type="entry name" value="AMINO ACID TRANSPORTER"/>
    <property type="match status" value="1"/>
</dbReference>
<dbReference type="Gene3D" id="1.20.1740.10">
    <property type="entry name" value="Amino acid/polyamine transporter I"/>
    <property type="match status" value="1"/>
</dbReference>
<comment type="subcellular location">
    <subcellularLocation>
        <location evidence="1">Membrane</location>
        <topology evidence="1">Multi-pass membrane protein</topology>
    </subcellularLocation>
</comment>
<dbReference type="PANTHER" id="PTHR11785:SF382">
    <property type="entry name" value="LOW-AFFINITY METHIONINE PERMEASE"/>
    <property type="match status" value="1"/>
</dbReference>
<protein>
    <recommendedName>
        <fullName evidence="8">High-affinity methionine permease</fullName>
    </recommendedName>
</protein>
<sequence length="439" mass="47282">MTDPYLRDDPTQVEVCFPTGHHDFITEKSYYDQTPSVTQASEAIPVIPPKASTELTLAEATAGGQGRHLGLFTTTMLITGRVIGTGIFSAPVTILSETGSVGATMCLYALGALFSFAGMGVYLELGTMFPRSGGERVYLEAAFRKPRMLATIFFSTQAILFAFTAQGCILFATNALAAAERKASDWEQRGIAIAVICFVTLLHGLLPNTGVRLMNALSLIKVLLLATICVIGWVILAGGTHVQDSHASFRDAFAGSSTVPYSYVAALVKVMNTYSGWNNAFLVLGEVRDPVRTIKRAGPLGLGICVVLYQFAVVAFFSVGTKKELIKSGTTVGSYFFGKLFGHTAQRVFAVFVALSSLSNVASTVFAQARVNQELAKEGALPWPGLFASNWPTQRSPLAGLLVHLVPNLIILLAPPYDVTFRTNGPRFWRDVQGYPTQV</sequence>
<reference evidence="6" key="2">
    <citation type="journal article" date="2019" name="IMA Fungus">
        <title>Genome sequencing and comparison of five Tilletia species to identify candidate genes for the detection of regulated species infecting wheat.</title>
        <authorList>
            <person name="Nguyen H.D.T."/>
            <person name="Sultana T."/>
            <person name="Kesanakurti P."/>
            <person name="Hambleton S."/>
        </authorList>
    </citation>
    <scope>NUCLEOTIDE SEQUENCE</scope>
    <source>
        <strain evidence="6">DAOMC 236426</strain>
    </source>
</reference>
<dbReference type="InterPro" id="IPR002293">
    <property type="entry name" value="AA/rel_permease1"/>
</dbReference>
<name>A0A8X7N150_9BASI</name>
<dbReference type="EMBL" id="LWDE02000029">
    <property type="protein sequence ID" value="KAE8255170.1"/>
    <property type="molecule type" value="Genomic_DNA"/>
</dbReference>
<feature type="transmembrane region" description="Helical" evidence="5">
    <location>
        <begin position="76"/>
        <end position="95"/>
    </location>
</feature>
<dbReference type="Proteomes" id="UP000077684">
    <property type="component" value="Unassembled WGS sequence"/>
</dbReference>
<keyword evidence="7" id="KW-1185">Reference proteome</keyword>
<evidence type="ECO:0000256" key="2">
    <source>
        <dbReference type="ARBA" id="ARBA00022692"/>
    </source>
</evidence>
<feature type="transmembrane region" description="Helical" evidence="5">
    <location>
        <begin position="297"/>
        <end position="319"/>
    </location>
</feature>